<dbReference type="InterPro" id="IPR045302">
    <property type="entry name" value="NHL2_NHL_rpt_dom"/>
</dbReference>
<feature type="domain" description="VWFA" evidence="14">
    <location>
        <begin position="2227"/>
        <end position="2401"/>
    </location>
</feature>
<feature type="domain" description="Tudor" evidence="15">
    <location>
        <begin position="1215"/>
        <end position="1274"/>
    </location>
</feature>
<dbReference type="SMART" id="SM00327">
    <property type="entry name" value="VWA"/>
    <property type="match status" value="5"/>
</dbReference>
<evidence type="ECO:0000256" key="7">
    <source>
        <dbReference type="ARBA" id="ARBA00023157"/>
    </source>
</evidence>
<evidence type="ECO:0000259" key="16">
    <source>
        <dbReference type="PROSITE" id="PS51352"/>
    </source>
</evidence>
<dbReference type="FunFam" id="2.30.30.140:FF:000018">
    <property type="entry name" value="Serine/threonine-protein kinase 31"/>
    <property type="match status" value="3"/>
</dbReference>
<dbReference type="SUPFAM" id="SSF63748">
    <property type="entry name" value="Tudor/PWWP/MBT"/>
    <property type="match status" value="4"/>
</dbReference>
<feature type="repeat" description="NHL" evidence="11">
    <location>
        <begin position="525"/>
        <end position="556"/>
    </location>
</feature>
<dbReference type="PROSITE" id="PS50234">
    <property type="entry name" value="VWFA"/>
    <property type="match status" value="5"/>
</dbReference>
<dbReference type="InterPro" id="IPR000742">
    <property type="entry name" value="EGF"/>
</dbReference>
<dbReference type="EMBL" id="SCEB01214331">
    <property type="protein sequence ID" value="RXM35969.1"/>
    <property type="molecule type" value="Genomic_DNA"/>
</dbReference>
<dbReference type="FunFam" id="2.30.30.140:FF:000048">
    <property type="entry name" value="Tudor domain containing 1"/>
    <property type="match status" value="1"/>
</dbReference>
<dbReference type="Gene3D" id="2.30.30.140">
    <property type="match status" value="4"/>
</dbReference>
<evidence type="ECO:0000256" key="5">
    <source>
        <dbReference type="ARBA" id="ARBA00022729"/>
    </source>
</evidence>
<dbReference type="InterPro" id="IPR047376">
    <property type="entry name" value="Tudor_TDRD1_rpt1"/>
</dbReference>
<comment type="subcellular location">
    <subcellularLocation>
        <location evidence="1">Cytoplasm</location>
        <location evidence="1">Cytosol</location>
    </subcellularLocation>
</comment>
<dbReference type="PROSITE" id="PS51125">
    <property type="entry name" value="NHL"/>
    <property type="match status" value="2"/>
</dbReference>
<dbReference type="PANTHER" id="PTHR46388:SF2">
    <property type="entry name" value="NHL REPEAT-CONTAINING PROTEIN 2"/>
    <property type="match status" value="1"/>
</dbReference>
<dbReference type="CDD" id="cd20408">
    <property type="entry name" value="Tudor_TDRD1_rpt1"/>
    <property type="match status" value="1"/>
</dbReference>
<dbReference type="CDD" id="cd14951">
    <property type="entry name" value="NHL-2_like"/>
    <property type="match status" value="1"/>
</dbReference>
<feature type="domain" description="Thioredoxin" evidence="16">
    <location>
        <begin position="44"/>
        <end position="192"/>
    </location>
</feature>
<dbReference type="Proteomes" id="UP000289886">
    <property type="component" value="Unassembled WGS sequence"/>
</dbReference>
<dbReference type="FunFam" id="3.40.30.10:FF:000108">
    <property type="entry name" value="NHL repeat-containing protein 2"/>
    <property type="match status" value="1"/>
</dbReference>
<evidence type="ECO:0000256" key="11">
    <source>
        <dbReference type="PROSITE-ProRule" id="PRU00504"/>
    </source>
</evidence>
<evidence type="ECO:0000259" key="14">
    <source>
        <dbReference type="PROSITE" id="PS50234"/>
    </source>
</evidence>
<dbReference type="Pfam" id="PF00092">
    <property type="entry name" value="VWA"/>
    <property type="match status" value="5"/>
</dbReference>
<evidence type="ECO:0000256" key="6">
    <source>
        <dbReference type="ARBA" id="ARBA00022737"/>
    </source>
</evidence>
<evidence type="ECO:0000256" key="3">
    <source>
        <dbReference type="ARBA" id="ARBA00022490"/>
    </source>
</evidence>
<dbReference type="Gene3D" id="2.120.10.30">
    <property type="entry name" value="TolB, C-terminal domain"/>
    <property type="match status" value="3"/>
</dbReference>
<dbReference type="InterPro" id="IPR002999">
    <property type="entry name" value="Tudor"/>
</dbReference>
<dbReference type="FunFam" id="2.120.10.30:FF:000063">
    <property type="entry name" value="NHL repeat containing 2"/>
    <property type="match status" value="1"/>
</dbReference>
<feature type="domain" description="Tudor" evidence="15">
    <location>
        <begin position="1391"/>
        <end position="1449"/>
    </location>
</feature>
<evidence type="ECO:0000256" key="12">
    <source>
        <dbReference type="SAM" id="MobiDB-lite"/>
    </source>
</evidence>
<dbReference type="Pfam" id="PF00008">
    <property type="entry name" value="EGF"/>
    <property type="match status" value="1"/>
</dbReference>
<dbReference type="InterPro" id="IPR035437">
    <property type="entry name" value="SNase_OB-fold_sf"/>
</dbReference>
<comment type="function">
    <text evidence="8">Required for normal embryonic development.</text>
</comment>
<feature type="domain" description="VWFA" evidence="14">
    <location>
        <begin position="2037"/>
        <end position="2213"/>
    </location>
</feature>
<dbReference type="Gene3D" id="3.40.30.10">
    <property type="entry name" value="Glutaredoxin"/>
    <property type="match status" value="1"/>
</dbReference>
<dbReference type="Gene3D" id="2.10.25.10">
    <property type="entry name" value="Laminin"/>
    <property type="match status" value="1"/>
</dbReference>
<feature type="repeat" description="NHL" evidence="11">
    <location>
        <begin position="468"/>
        <end position="499"/>
    </location>
</feature>
<dbReference type="PROSITE" id="PS50304">
    <property type="entry name" value="TUDOR"/>
    <property type="match status" value="4"/>
</dbReference>
<feature type="region of interest" description="Disordered" evidence="12">
    <location>
        <begin position="1128"/>
        <end position="1147"/>
    </location>
</feature>
<feature type="domain" description="VWFA" evidence="14">
    <location>
        <begin position="1850"/>
        <end position="2024"/>
    </location>
</feature>
<evidence type="ECO:0000256" key="9">
    <source>
        <dbReference type="ARBA" id="ARBA00071348"/>
    </source>
</evidence>
<evidence type="ECO:0000313" key="17">
    <source>
        <dbReference type="EMBL" id="RXM35969.1"/>
    </source>
</evidence>
<dbReference type="Pfam" id="PF01436">
    <property type="entry name" value="NHL"/>
    <property type="match status" value="3"/>
</dbReference>
<dbReference type="InterPro" id="IPR036465">
    <property type="entry name" value="vWFA_dom_sf"/>
</dbReference>
<feature type="domain" description="Tudor" evidence="15">
    <location>
        <begin position="758"/>
        <end position="818"/>
    </location>
</feature>
<keyword evidence="6" id="KW-0677">Repeat</keyword>
<reference evidence="17 18" key="1">
    <citation type="submission" date="2019-01" db="EMBL/GenBank/DDBJ databases">
        <title>Draft Genome and Complete Hox-Cluster Characterization of the Sterlet Sturgeon (Acipenser ruthenus).</title>
        <authorList>
            <person name="Wei Q."/>
        </authorList>
    </citation>
    <scope>NUCLEOTIDE SEQUENCE [LARGE SCALE GENOMIC DNA]</scope>
    <source>
        <strain evidence="17">WHYD16114868_AA</strain>
        <tissue evidence="17">Blood</tissue>
    </source>
</reference>
<feature type="compositionally biased region" description="Basic residues" evidence="12">
    <location>
        <begin position="2423"/>
        <end position="2444"/>
    </location>
</feature>
<dbReference type="InterPro" id="IPR047377">
    <property type="entry name" value="Tudor_TDRD1_rpt2"/>
</dbReference>
<comment type="subunit">
    <text evidence="2">Monomer.</text>
</comment>
<keyword evidence="5" id="KW-0732">Signal</keyword>
<proteinExistence type="predicted"/>
<evidence type="ECO:0000256" key="4">
    <source>
        <dbReference type="ARBA" id="ARBA00022536"/>
    </source>
</evidence>
<dbReference type="SMART" id="SM00333">
    <property type="entry name" value="TUDOR"/>
    <property type="match status" value="4"/>
</dbReference>
<dbReference type="PROSITE" id="PS50026">
    <property type="entry name" value="EGF_3"/>
    <property type="match status" value="1"/>
</dbReference>
<evidence type="ECO:0000256" key="10">
    <source>
        <dbReference type="PROSITE-ProRule" id="PRU00076"/>
    </source>
</evidence>
<dbReference type="InterPro" id="IPR036249">
    <property type="entry name" value="Thioredoxin-like_sf"/>
</dbReference>
<dbReference type="InterPro" id="IPR013766">
    <property type="entry name" value="Thioredoxin_domain"/>
</dbReference>
<protein>
    <recommendedName>
        <fullName evidence="9">NHL repeat-containing protein 2</fullName>
    </recommendedName>
</protein>
<dbReference type="InterPro" id="IPR002035">
    <property type="entry name" value="VWF_A"/>
</dbReference>
<dbReference type="GO" id="GO:0005829">
    <property type="term" value="C:cytosol"/>
    <property type="evidence" value="ECO:0007669"/>
    <property type="project" value="UniProtKB-SubCell"/>
</dbReference>
<feature type="domain" description="Tudor" evidence="15">
    <location>
        <begin position="990"/>
        <end position="1049"/>
    </location>
</feature>
<dbReference type="InterPro" id="IPR012336">
    <property type="entry name" value="Thioredoxin-like_fold"/>
</dbReference>
<evidence type="ECO:0000259" key="15">
    <source>
        <dbReference type="PROSITE" id="PS50304"/>
    </source>
</evidence>
<keyword evidence="7" id="KW-1015">Disulfide bond</keyword>
<dbReference type="SUPFAM" id="SSF101898">
    <property type="entry name" value="NHL repeat"/>
    <property type="match status" value="1"/>
</dbReference>
<dbReference type="Pfam" id="PF00567">
    <property type="entry name" value="TUDOR"/>
    <property type="match status" value="4"/>
</dbReference>
<evidence type="ECO:0000259" key="13">
    <source>
        <dbReference type="PROSITE" id="PS50026"/>
    </source>
</evidence>
<feature type="domain" description="VWFA" evidence="14">
    <location>
        <begin position="1506"/>
        <end position="1602"/>
    </location>
</feature>
<dbReference type="PANTHER" id="PTHR46388">
    <property type="entry name" value="NHL REPEAT-CONTAINING PROTEIN 2"/>
    <property type="match status" value="1"/>
</dbReference>
<name>A0A444ULA6_ACIRT</name>
<evidence type="ECO:0000256" key="1">
    <source>
        <dbReference type="ARBA" id="ARBA00004514"/>
    </source>
</evidence>
<feature type="domain" description="VWFA" evidence="14">
    <location>
        <begin position="1660"/>
        <end position="1836"/>
    </location>
</feature>
<comment type="caution">
    <text evidence="17">The sequence shown here is derived from an EMBL/GenBank/DDBJ whole genome shotgun (WGS) entry which is preliminary data.</text>
</comment>
<dbReference type="SMART" id="SM00181">
    <property type="entry name" value="EGF"/>
    <property type="match status" value="1"/>
</dbReference>
<dbReference type="InterPro" id="IPR001258">
    <property type="entry name" value="NHL_repeat"/>
</dbReference>
<dbReference type="PROSITE" id="PS51352">
    <property type="entry name" value="THIOREDOXIN_2"/>
    <property type="match status" value="1"/>
</dbReference>
<keyword evidence="4 10" id="KW-0245">EGF-like domain</keyword>
<dbReference type="FunFam" id="3.40.50.410:FF:000047">
    <property type="entry name" value="von Willebrand factor A domain containing 2"/>
    <property type="match status" value="2"/>
</dbReference>
<evidence type="ECO:0000256" key="8">
    <source>
        <dbReference type="ARBA" id="ARBA00057428"/>
    </source>
</evidence>
<comment type="caution">
    <text evidence="10">Lacks conserved residue(s) required for the propagation of feature annotation.</text>
</comment>
<feature type="domain" description="EGF-like" evidence="13">
    <location>
        <begin position="1612"/>
        <end position="1650"/>
    </location>
</feature>
<evidence type="ECO:0000313" key="18">
    <source>
        <dbReference type="Proteomes" id="UP000289886"/>
    </source>
</evidence>
<dbReference type="CDD" id="cd00053">
    <property type="entry name" value="EGF"/>
    <property type="match status" value="1"/>
</dbReference>
<feature type="region of interest" description="Disordered" evidence="12">
    <location>
        <begin position="2404"/>
        <end position="2444"/>
    </location>
</feature>
<dbReference type="PROSITE" id="PS01186">
    <property type="entry name" value="EGF_2"/>
    <property type="match status" value="1"/>
</dbReference>
<sequence length="2444" mass="267408">MAAGCSLSSLLSVQTQLDHSLQDAVSTEQKEKLVYEYLKKLDGRGQDLKVPEFEDGLEWLNTKSPLSLSKHLSGKVVVLDFFTYCCINCMHLLPDLHELEHEHSDKDGLVVVGVHSAKFPNEKVLENIKSAVLRYNITHPVVNDADAKLWQELEVSCWPTLVILGPRGNMLFSLVGEGNKEKLFLFTAAALKFYTGKGEVKNNSIGIKLYRDALPPSILSFPSKVTTDSSGNRLVIADTGHHRILLVRKNGQLLHSIGGPKSGWKDGSFAESAFHSPQGVAMKNDTIYVADTENHLIRKIDLLEEKVSTIAGIGSQGTDKEGGATGLKQQISSPWDLALGTAGSNEDSVLWIAMAGTHQIWALFLEDGSLPKGCVVKKGTCIRFAGSGNEENRNNSYPHKAGFAQPSGLSVAQEEPWSCVFIADTESSTVRTMSLKEGAVKHLVGGERDPLNLFAFGDVDGAGINAKLQHPLGVAWNKQKGLLYVADSYNHKIKVVEPKTKQCATIAGTGEASNALGPAFTRAAFNEPGGLAVGENGRVLYVADSNNHHIKVLDLETQTVSVLPVTIEDAFVELDSSFPAQRKLPKLPKSSPQVPMSPLTVSSGQILQLELAVTLPGGTQLTEGAPSYWALAAEGSEWFLQGQCVYGDIVDLSRPLVISVTVPASAQTPDAVLSVDVCLYFCSKDDSACMMKAVSFMQPMQIAKTNQVSTAKASVIEFKTPGKFFIHIRTVEIMESLRKVTLALQKTYTKTDSSDEYLPAKGEVCAAKYSQDQNWYRGLVQTVDSSLKKVNILYIDFGNEEDVTLNRLQPLSKDIDPLWPSAVQCRVAQLVPVKGTWSEECCNSARQMLLGQACQISIVETLHGEASFAVHITVPKIGKQIDSYLIEQGYAAKEEDAKNSQAECDINTILNTALENYKSNVSERNEENNQTQVPEPITLCIDEAFVSVVTHVTSPDDFILQQLQNASVIQKLQTGLREHCLQTAASVDFRPARGTICCSQFTEDNQWYRATVLSYTSKDKVCVGYIDFGNCEELNVDRIRPVTEKFLQLPMQAIPCALAGVKPILGIWTPEAILIMKKLVSSKFLKAKVVGRKERKALVELCDEHRDPQASITELLIATGYAAAAAADEEEERKKHKADSAVKTEDTAPTVPLPEKLEWTSAGLPDSQAVDVAVSVLHSPGEFYCQRYITRDLQALNELSVELSRYCRAESNLFTPAVGEPCCAVFPGDGNWYRAMVKEVASNGKAKVYFVDYGNTCELAADQLRPIVAKYLKHPFQAIKCWLAGIKPLEKDWTKDAIARFQALTRGTQPKVQVVSKNKSGFGIDMRWKEQSIASILVAEELAVAENANIAETPAAAPPASPHKVDMQNLQPLMVELAEYCSSQSQHADLKPKAGVACCARFSGDKNWYRAIVLETFDTAAKVIYADYGNSESVEYSSILPIQEKHLALPFQVVKCALAAQRESPGEWPQSSVEQFKTLVQGRKVCQYGSSSVTEAHLYSPVVSRGGSTQTGQALKYILRKGFPGGRNTTVPRILIVLTDGKSQGTVQPASQLKEEGITIFAVGVKYPRWDELHTLASLPTEQHVLFAEHFDDAVNGLYTTLTSATVCTAVPSDPCDSQPCHNGGTCIPDGLEKYRCVCPVGFGGDPNCAPKLSLDCSVDLLFLVEGSSNVSLEGFLRYKSFMRRFVQTVLTPDTPVNVGLAQYSDDVRMEMKIGEYRDIPELLQSIDGMRYRGGGTRTGKALSYVTQFGFKSTPVFADVQDDLPRVVVLMTDSGSEDSVTEPAKHTRDREIFIIGVGGEFLKEDLNKITGNPQRTITYSSPQHLLSRIPDLRSKICSVDNQGCLAQSLDLVFALDASDGVGNENFYRLRDFVRSTSVQFDINRDVTQIGLVTYGRELSTMFALDTYDSGTSVMQAVNQVPYIGGRASTGSALLHIHDNVMTVQKGARPGVNKAIVVITDGAGGDDAAVPSQRIRNNGISVFVVGIGDAQRDALLKIAGSEDHMIPVASYEDLKYFEDVLVQKVCEAPKLSLDCSVDLLFLVEGSSNVSLEGFLRYKSFMRRFVQAVLTPDTPVNVGLAQYSDDVRMEMKIGEYRDIPELLQSIDGMRYRGGGTRTGKALSYVTQFGFKSTPVFADVQDDLPRVVVLMTDSGSEDSVTEPAKHTRDREIFIIGVGGEFLKEDLNKITGNPQRTITYSSPQHLLSRIPDLRSKICSVDNQGCLAQSLDLVFALDASDGVGNENFYRLRDFVRSTSVQFDINRDVTQIGLVTYGRELSTMFALDTYDSGTSVMQAVNQVPYIGGRASTGSALLHIHDNVMTVQKGARPGVNKAIVVITDGAGGDDAAVPSQRIRNNGISVFVVGIGDAQRDALLKIAGSEDHMIPVASYEDLKYFEDVLVQKVCEGSTRPPSRGDLPGPAGLRINNRRQQKHNKPHQRRRHADHKH</sequence>
<accession>A0A444ULA6</accession>
<evidence type="ECO:0000256" key="2">
    <source>
        <dbReference type="ARBA" id="ARBA00011245"/>
    </source>
</evidence>
<gene>
    <name evidence="17" type="ORF">EOD39_12386</name>
</gene>
<dbReference type="Pfam" id="PF13905">
    <property type="entry name" value="Thioredoxin_8"/>
    <property type="match status" value="1"/>
</dbReference>
<dbReference type="SUPFAM" id="SSF53300">
    <property type="entry name" value="vWA-like"/>
    <property type="match status" value="5"/>
</dbReference>
<dbReference type="Gene3D" id="2.40.50.90">
    <property type="match status" value="3"/>
</dbReference>
<dbReference type="SUPFAM" id="SSF52833">
    <property type="entry name" value="Thioredoxin-like"/>
    <property type="match status" value="1"/>
</dbReference>
<dbReference type="FunFam" id="3.40.50.410:FF:000054">
    <property type="entry name" value="von Willebrand factor A domain containing 2"/>
    <property type="match status" value="2"/>
</dbReference>
<dbReference type="PRINTS" id="PR00453">
    <property type="entry name" value="VWFADOMAIN"/>
</dbReference>
<dbReference type="Gene3D" id="3.40.50.410">
    <property type="entry name" value="von Willebrand factor, type A domain"/>
    <property type="match status" value="5"/>
</dbReference>
<dbReference type="CDD" id="cd03012">
    <property type="entry name" value="TlpA_like_DipZ_like"/>
    <property type="match status" value="1"/>
</dbReference>
<dbReference type="InterPro" id="IPR011042">
    <property type="entry name" value="6-blade_b-propeller_TolB-like"/>
</dbReference>
<organism evidence="17 18">
    <name type="scientific">Acipenser ruthenus</name>
    <name type="common">Sterlet sturgeon</name>
    <dbReference type="NCBI Taxonomy" id="7906"/>
    <lineage>
        <taxon>Eukaryota</taxon>
        <taxon>Metazoa</taxon>
        <taxon>Chordata</taxon>
        <taxon>Craniata</taxon>
        <taxon>Vertebrata</taxon>
        <taxon>Euteleostomi</taxon>
        <taxon>Actinopterygii</taxon>
        <taxon>Chondrostei</taxon>
        <taxon>Acipenseriformes</taxon>
        <taxon>Acipenseridae</taxon>
        <taxon>Acipenser</taxon>
    </lineage>
</organism>
<keyword evidence="3" id="KW-0963">Cytoplasm</keyword>
<dbReference type="FunFam" id="2.120.10.30:FF:000068">
    <property type="entry name" value="NHL repeat-containing protein 2"/>
    <property type="match status" value="1"/>
</dbReference>
<dbReference type="CDD" id="cd20409">
    <property type="entry name" value="Tudor_TDRD1_rpt2"/>
    <property type="match status" value="1"/>
</dbReference>
<keyword evidence="18" id="KW-1185">Reference proteome</keyword>